<keyword evidence="5 11" id="KW-0812">Transmembrane</keyword>
<evidence type="ECO:0000256" key="12">
    <source>
        <dbReference type="RuleBase" id="RU003357"/>
    </source>
</evidence>
<feature type="domain" description="TonB-dependent receptor plug" evidence="15">
    <location>
        <begin position="54"/>
        <end position="160"/>
    </location>
</feature>
<keyword evidence="16" id="KW-0675">Receptor</keyword>
<evidence type="ECO:0000256" key="1">
    <source>
        <dbReference type="ARBA" id="ARBA00004571"/>
    </source>
</evidence>
<evidence type="ECO:0000256" key="9">
    <source>
        <dbReference type="ARBA" id="ARBA00023136"/>
    </source>
</evidence>
<evidence type="ECO:0000313" key="17">
    <source>
        <dbReference type="Proteomes" id="UP000318681"/>
    </source>
</evidence>
<evidence type="ECO:0000256" key="11">
    <source>
        <dbReference type="PROSITE-ProRule" id="PRU01360"/>
    </source>
</evidence>
<evidence type="ECO:0000256" key="13">
    <source>
        <dbReference type="SAM" id="SignalP"/>
    </source>
</evidence>
<dbReference type="OrthoDB" id="9760333at2"/>
<name>A0A558R520_9SPHN</name>
<dbReference type="GO" id="GO:0009279">
    <property type="term" value="C:cell outer membrane"/>
    <property type="evidence" value="ECO:0007669"/>
    <property type="project" value="UniProtKB-SubCell"/>
</dbReference>
<keyword evidence="13" id="KW-0732">Signal</keyword>
<dbReference type="InterPro" id="IPR036942">
    <property type="entry name" value="Beta-barrel_TonB_sf"/>
</dbReference>
<keyword evidence="7" id="KW-0406">Ion transport</keyword>
<accession>A0A558R520</accession>
<dbReference type="PANTHER" id="PTHR32552:SF81">
    <property type="entry name" value="TONB-DEPENDENT OUTER MEMBRANE RECEPTOR"/>
    <property type="match status" value="1"/>
</dbReference>
<evidence type="ECO:0000259" key="14">
    <source>
        <dbReference type="Pfam" id="PF00593"/>
    </source>
</evidence>
<dbReference type="InterPro" id="IPR000531">
    <property type="entry name" value="Beta-barrel_TonB"/>
</dbReference>
<organism evidence="16 17">
    <name type="scientific">Alterirhizorhabdus solaris</name>
    <dbReference type="NCBI Taxonomy" id="2529389"/>
    <lineage>
        <taxon>Bacteria</taxon>
        <taxon>Pseudomonadati</taxon>
        <taxon>Pseudomonadota</taxon>
        <taxon>Alphaproteobacteria</taxon>
        <taxon>Sphingomonadales</taxon>
        <taxon>Rhizorhabdaceae</taxon>
        <taxon>Alterirhizorhabdus</taxon>
    </lineage>
</organism>
<evidence type="ECO:0000259" key="15">
    <source>
        <dbReference type="Pfam" id="PF07715"/>
    </source>
</evidence>
<feature type="domain" description="TonB-dependent receptor-like beta-barrel" evidence="14">
    <location>
        <begin position="283"/>
        <end position="710"/>
    </location>
</feature>
<dbReference type="Proteomes" id="UP000318681">
    <property type="component" value="Unassembled WGS sequence"/>
</dbReference>
<keyword evidence="4" id="KW-0410">Iron transport</keyword>
<evidence type="ECO:0000256" key="4">
    <source>
        <dbReference type="ARBA" id="ARBA00022496"/>
    </source>
</evidence>
<dbReference type="InterPro" id="IPR012910">
    <property type="entry name" value="Plug_dom"/>
</dbReference>
<dbReference type="Pfam" id="PF07715">
    <property type="entry name" value="Plug"/>
    <property type="match status" value="1"/>
</dbReference>
<comment type="subcellular location">
    <subcellularLocation>
        <location evidence="1 11">Cell outer membrane</location>
        <topology evidence="1 11">Multi-pass membrane protein</topology>
    </subcellularLocation>
</comment>
<dbReference type="CDD" id="cd01347">
    <property type="entry name" value="ligand_gated_channel"/>
    <property type="match status" value="1"/>
</dbReference>
<dbReference type="PROSITE" id="PS52016">
    <property type="entry name" value="TONB_DEPENDENT_REC_3"/>
    <property type="match status" value="1"/>
</dbReference>
<keyword evidence="3 11" id="KW-1134">Transmembrane beta strand</keyword>
<reference evidence="16 17" key="1">
    <citation type="submission" date="2019-07" db="EMBL/GenBank/DDBJ databases">
        <title>Sphingomonas solaris sp. nov., isolated from a solar panel from Boston, Massachusetts.</title>
        <authorList>
            <person name="Tanner K."/>
            <person name="Pascual J."/>
            <person name="Mancuso C."/>
            <person name="Pereto J."/>
            <person name="Khalil A."/>
            <person name="Vilanova C."/>
        </authorList>
    </citation>
    <scope>NUCLEOTIDE SEQUENCE [LARGE SCALE GENOMIC DNA]</scope>
    <source>
        <strain evidence="16 17">R4DWN</strain>
    </source>
</reference>
<keyword evidence="10 11" id="KW-0998">Cell outer membrane</keyword>
<evidence type="ECO:0000256" key="10">
    <source>
        <dbReference type="ARBA" id="ARBA00023237"/>
    </source>
</evidence>
<evidence type="ECO:0000256" key="3">
    <source>
        <dbReference type="ARBA" id="ARBA00022452"/>
    </source>
</evidence>
<keyword evidence="2 11" id="KW-0813">Transport</keyword>
<gene>
    <name evidence="16" type="ORF">FOY91_09845</name>
</gene>
<keyword evidence="17" id="KW-1185">Reference proteome</keyword>
<dbReference type="RefSeq" id="WP_145150763.1">
    <property type="nucleotide sequence ID" value="NZ_VNIM01000033.1"/>
</dbReference>
<dbReference type="GO" id="GO:0006826">
    <property type="term" value="P:iron ion transport"/>
    <property type="evidence" value="ECO:0007669"/>
    <property type="project" value="UniProtKB-KW"/>
</dbReference>
<feature type="signal peptide" evidence="13">
    <location>
        <begin position="1"/>
        <end position="32"/>
    </location>
</feature>
<proteinExistence type="inferred from homology"/>
<dbReference type="EMBL" id="VNIM01000033">
    <property type="protein sequence ID" value="TVV74473.1"/>
    <property type="molecule type" value="Genomic_DNA"/>
</dbReference>
<evidence type="ECO:0000256" key="5">
    <source>
        <dbReference type="ARBA" id="ARBA00022692"/>
    </source>
</evidence>
<keyword evidence="8 12" id="KW-0798">TonB box</keyword>
<feature type="chain" id="PRO_5021786389" evidence="13">
    <location>
        <begin position="33"/>
        <end position="745"/>
    </location>
</feature>
<evidence type="ECO:0000313" key="16">
    <source>
        <dbReference type="EMBL" id="TVV74473.1"/>
    </source>
</evidence>
<dbReference type="Gene3D" id="2.40.170.20">
    <property type="entry name" value="TonB-dependent receptor, beta-barrel domain"/>
    <property type="match status" value="1"/>
</dbReference>
<dbReference type="AlphaFoldDB" id="A0A558R520"/>
<sequence>MRAYRKLHSSGYVALATGIALGLSTTSTQASAQTADGGGLNDIVVTAQRRAERLEDVPASITAATQETLTAAGVTDIHDLDQIAPGVQISFTGAYTQPSIRGVTTLTAGPGWENNVAVYIDGFYSPAPVGVNVALSNLQDIQIFKGPQGTLYGRNATGGAILINTRAPTAEFTLNAEASYARFDDVSLNGFVSGPITDTLRVGVAGTFRRSDGYYRSVDPAGSGGTVGNAANIRQQSIRAKAEWDATPDLKATIGYNYVLIDDPTTLLFPNQGYAPSFLPAEPLAGRAPYRASSNVNTSNEARVHEGTLKLVYKTGFGNIASYTGYQKLAARTVYDFDGTYLPILDIDGPNNKYTFQHTTDVTIDSIDRLNLVVGGSYYNDVDRNDGSKVFLNSALASFTYARLTAKAWAAYFDATYDLTDRLILTVGGRYTRERKGIRYRQLDASQTINLVPAGASSATFSDFTPRATLRYELSPRTNVYASFSQGFRTGGFQPTPAADPSQLRPFRPEKITAYEIGFKTAQSIVRFDASAFYYDYTDLQVGVTRANPVTNSLISFVSNAPSAEIYGLDLQGSVEPVRGLSLMAGASLLHARYKRFPGITGVGLDPATNLNFEDVQDWSGLQMTRAPDFSGNAGASYETALANGTLRLSGNVSYSGSSPQSNPSVFGSRAGALARVQRYRNSAYTLVNAQVGWAAPGDHVTLTLFATNLTKERYYINYGGTTIFGDVGVFNQPRTVGIRLRYQN</sequence>
<keyword evidence="6" id="KW-0408">Iron</keyword>
<dbReference type="Pfam" id="PF00593">
    <property type="entry name" value="TonB_dep_Rec_b-barrel"/>
    <property type="match status" value="1"/>
</dbReference>
<comment type="caution">
    <text evidence="16">The sequence shown here is derived from an EMBL/GenBank/DDBJ whole genome shotgun (WGS) entry which is preliminary data.</text>
</comment>
<evidence type="ECO:0000256" key="2">
    <source>
        <dbReference type="ARBA" id="ARBA00022448"/>
    </source>
</evidence>
<evidence type="ECO:0000256" key="8">
    <source>
        <dbReference type="ARBA" id="ARBA00023077"/>
    </source>
</evidence>
<comment type="similarity">
    <text evidence="11 12">Belongs to the TonB-dependent receptor family.</text>
</comment>
<dbReference type="InterPro" id="IPR039426">
    <property type="entry name" value="TonB-dep_rcpt-like"/>
</dbReference>
<dbReference type="SUPFAM" id="SSF56935">
    <property type="entry name" value="Porins"/>
    <property type="match status" value="1"/>
</dbReference>
<protein>
    <submittedName>
        <fullName evidence="16">TonB-dependent receptor</fullName>
    </submittedName>
</protein>
<evidence type="ECO:0000256" key="7">
    <source>
        <dbReference type="ARBA" id="ARBA00023065"/>
    </source>
</evidence>
<keyword evidence="9 11" id="KW-0472">Membrane</keyword>
<evidence type="ECO:0000256" key="6">
    <source>
        <dbReference type="ARBA" id="ARBA00023004"/>
    </source>
</evidence>
<dbReference type="PANTHER" id="PTHR32552">
    <property type="entry name" value="FERRICHROME IRON RECEPTOR-RELATED"/>
    <property type="match status" value="1"/>
</dbReference>